<dbReference type="AlphaFoldDB" id="A0A2V1JSX5"/>
<evidence type="ECO:0000256" key="7">
    <source>
        <dbReference type="PIRNR" id="PIRNR000477"/>
    </source>
</evidence>
<dbReference type="SUPFAM" id="SSF53167">
    <property type="entry name" value="Purine and uridine phosphorylases"/>
    <property type="match status" value="1"/>
</dbReference>
<dbReference type="EMBL" id="JRFU01000081">
    <property type="protein sequence ID" value="PWE86874.1"/>
    <property type="molecule type" value="Genomic_DNA"/>
</dbReference>
<feature type="binding site" evidence="8">
    <location>
        <position position="114"/>
    </location>
    <ligand>
        <name>phosphate</name>
        <dbReference type="ChEBI" id="CHEBI:43474"/>
    </ligand>
</feature>
<dbReference type="NCBIfam" id="TIGR01697">
    <property type="entry name" value="PNPH-PUNA-XAPA"/>
    <property type="match status" value="1"/>
</dbReference>
<evidence type="ECO:0000256" key="4">
    <source>
        <dbReference type="ARBA" id="ARBA00022676"/>
    </source>
</evidence>
<comment type="catalytic activity">
    <reaction evidence="6">
        <text>a purine 2'-deoxy-D-ribonucleoside + phosphate = a purine nucleobase + 2-deoxy-alpha-D-ribose 1-phosphate</text>
        <dbReference type="Rhea" id="RHEA:36431"/>
        <dbReference type="ChEBI" id="CHEBI:26386"/>
        <dbReference type="ChEBI" id="CHEBI:43474"/>
        <dbReference type="ChEBI" id="CHEBI:57259"/>
        <dbReference type="ChEBI" id="CHEBI:142361"/>
        <dbReference type="EC" id="2.4.2.1"/>
    </reaction>
</comment>
<comment type="function">
    <text evidence="1">The purine nucleoside phosphorylases catalyze the phosphorolytic breakdown of the N-glycosidic bond in the beta-(deoxy)ribonucleoside molecules, with the formation of the corresponding free purine bases and pentose-1-phosphate. Cleaves guanosine, inosine, 2'-deoxyguanosine and 2'-deoxyinosine.</text>
</comment>
<feature type="binding site" evidence="8">
    <location>
        <position position="213"/>
    </location>
    <ligand>
        <name>phosphate</name>
        <dbReference type="ChEBI" id="CHEBI:43474"/>
    </ligand>
</feature>
<evidence type="ECO:0000256" key="8">
    <source>
        <dbReference type="PIRSR" id="PIRSR000477-2"/>
    </source>
</evidence>
<proteinExistence type="inferred from homology"/>
<protein>
    <recommendedName>
        <fullName evidence="7">Purine nucleoside phosphorylase</fullName>
        <ecNumber evidence="7">2.4.2.1</ecNumber>
    </recommendedName>
    <alternativeName>
        <fullName evidence="7">Inosine-guanosine phosphorylase</fullName>
    </alternativeName>
</protein>
<dbReference type="GO" id="GO:0005737">
    <property type="term" value="C:cytoplasm"/>
    <property type="evidence" value="ECO:0007669"/>
    <property type="project" value="TreeGrafter"/>
</dbReference>
<keyword evidence="4 7" id="KW-0328">Glycosyltransferase</keyword>
<dbReference type="PANTHER" id="PTHR11904">
    <property type="entry name" value="METHYLTHIOADENOSINE/PURINE NUCLEOSIDE PHOSPHORYLASE"/>
    <property type="match status" value="1"/>
</dbReference>
<dbReference type="CDD" id="cd09009">
    <property type="entry name" value="PNP-EcPNPII_like"/>
    <property type="match status" value="1"/>
</dbReference>
<evidence type="ECO:0000256" key="6">
    <source>
        <dbReference type="ARBA" id="ARBA00048556"/>
    </source>
</evidence>
<dbReference type="PANTHER" id="PTHR11904:SF9">
    <property type="entry name" value="PURINE NUCLEOSIDE PHOSPHORYLASE-RELATED"/>
    <property type="match status" value="1"/>
</dbReference>
<evidence type="ECO:0000256" key="5">
    <source>
        <dbReference type="ARBA" id="ARBA00022679"/>
    </source>
</evidence>
<dbReference type="PIRSF" id="PIRSF000477">
    <property type="entry name" value="PurNPase"/>
    <property type="match status" value="1"/>
</dbReference>
<comment type="caution">
    <text evidence="10">The sequence shown here is derived from an EMBL/GenBank/DDBJ whole genome shotgun (WGS) entry which is preliminary data.</text>
</comment>
<feature type="binding site" evidence="8">
    <location>
        <position position="31"/>
    </location>
    <ligand>
        <name>phosphate</name>
        <dbReference type="ChEBI" id="CHEBI:43474"/>
    </ligand>
</feature>
<keyword evidence="5 7" id="KW-0808">Transferase</keyword>
<feature type="binding site" evidence="8">
    <location>
        <position position="62"/>
    </location>
    <ligand>
        <name>phosphate</name>
        <dbReference type="ChEBI" id="CHEBI:43474"/>
    </ligand>
</feature>
<evidence type="ECO:0000256" key="2">
    <source>
        <dbReference type="ARBA" id="ARBA00005058"/>
    </source>
</evidence>
<evidence type="ECO:0000256" key="3">
    <source>
        <dbReference type="ARBA" id="ARBA00006751"/>
    </source>
</evidence>
<gene>
    <name evidence="10" type="ORF">LG34_07610</name>
</gene>
<dbReference type="InterPro" id="IPR000845">
    <property type="entry name" value="Nucleoside_phosphorylase_d"/>
</dbReference>
<dbReference type="Pfam" id="PF01048">
    <property type="entry name" value="PNP_UDP_1"/>
    <property type="match status" value="1"/>
</dbReference>
<dbReference type="RefSeq" id="WP_109215516.1">
    <property type="nucleotide sequence ID" value="NZ_JRFU01000081.1"/>
</dbReference>
<feature type="binding site" evidence="8">
    <location>
        <begin position="82"/>
        <end position="84"/>
    </location>
    <ligand>
        <name>phosphate</name>
        <dbReference type="ChEBI" id="CHEBI:43474"/>
    </ligand>
</feature>
<dbReference type="EC" id="2.4.2.1" evidence="7"/>
<dbReference type="NCBIfam" id="NF006054">
    <property type="entry name" value="PRK08202.1"/>
    <property type="match status" value="1"/>
</dbReference>
<dbReference type="InterPro" id="IPR011268">
    <property type="entry name" value="Purine_phosphorylase"/>
</dbReference>
<evidence type="ECO:0000259" key="9">
    <source>
        <dbReference type="Pfam" id="PF01048"/>
    </source>
</evidence>
<keyword evidence="11" id="KW-1185">Reference proteome</keyword>
<dbReference type="GO" id="GO:0004731">
    <property type="term" value="F:purine-nucleoside phosphorylase activity"/>
    <property type="evidence" value="ECO:0007669"/>
    <property type="project" value="UniProtKB-EC"/>
</dbReference>
<evidence type="ECO:0000313" key="11">
    <source>
        <dbReference type="Proteomes" id="UP000245288"/>
    </source>
</evidence>
<comment type="similarity">
    <text evidence="3 7">Belongs to the PNP/MTAP phosphorylase family.</text>
</comment>
<feature type="binding site" evidence="8">
    <location>
        <position position="194"/>
    </location>
    <ligand>
        <name>a purine D-ribonucleoside</name>
        <dbReference type="ChEBI" id="CHEBI:142355"/>
    </ligand>
</feature>
<organism evidence="10 11">
    <name type="scientific">Eubacterium ramulus</name>
    <dbReference type="NCBI Taxonomy" id="39490"/>
    <lineage>
        <taxon>Bacteria</taxon>
        <taxon>Bacillati</taxon>
        <taxon>Bacillota</taxon>
        <taxon>Clostridia</taxon>
        <taxon>Eubacteriales</taxon>
        <taxon>Eubacteriaceae</taxon>
        <taxon>Eubacterium</taxon>
    </lineage>
</organism>
<evidence type="ECO:0000256" key="1">
    <source>
        <dbReference type="ARBA" id="ARBA00002678"/>
    </source>
</evidence>
<dbReference type="GO" id="GO:0009116">
    <property type="term" value="P:nucleoside metabolic process"/>
    <property type="evidence" value="ECO:0007669"/>
    <property type="project" value="InterPro"/>
</dbReference>
<comment type="pathway">
    <text evidence="2 7">Purine metabolism; purine nucleoside salvage.</text>
</comment>
<dbReference type="UniPathway" id="UPA00606"/>
<dbReference type="Gene3D" id="3.40.50.1580">
    <property type="entry name" value="Nucleoside phosphorylase domain"/>
    <property type="match status" value="1"/>
</dbReference>
<feature type="binding site" evidence="8">
    <location>
        <position position="236"/>
    </location>
    <ligand>
        <name>a purine D-ribonucleoside</name>
        <dbReference type="ChEBI" id="CHEBI:142355"/>
    </ligand>
</feature>
<dbReference type="InterPro" id="IPR011270">
    <property type="entry name" value="Pur_Nuc_Pase_Ino/Guo-sp"/>
</dbReference>
<accession>A0A2V1JSX5</accession>
<name>A0A2V1JSX5_EUBRA</name>
<dbReference type="OrthoDB" id="1523230at2"/>
<sequence length="281" mass="30791">MSEVYDKLLRCYHSVREKVSFEPQIALILGSGLGDYAEHIQVEAVLDYHEIEGFPVSTVLGHKGRFVFGYIQDVPVVIMQGRVHYYEGYSMSDVVLPTRLMGLLGAKVLFLTNASGGIQDGMQVGDFMLITGHISSFVPSPLIGPNPDELGTRFPDMSEVYKKDLQEVIRTTAKELQIPLKEGVYVQTTGPNYESPEEIQMFKILGADAVGMSTACEAMAANHMGMRVCGISCISNLAAGISKHPLTHAEIQEMADRVAPMFKQLITESVVNIAKTVNDAC</sequence>
<evidence type="ECO:0000313" key="10">
    <source>
        <dbReference type="EMBL" id="PWE86874.1"/>
    </source>
</evidence>
<reference evidence="10 11" key="1">
    <citation type="submission" date="2014-09" db="EMBL/GenBank/DDBJ databases">
        <title>Butyrate-producing bacteria isolated from human gut.</title>
        <authorList>
            <person name="Zhang Q."/>
            <person name="Zhao L."/>
        </authorList>
    </citation>
    <scope>NUCLEOTIDE SEQUENCE [LARGE SCALE GENOMIC DNA]</scope>
    <source>
        <strain evidence="10 11">21</strain>
    </source>
</reference>
<dbReference type="InterPro" id="IPR035994">
    <property type="entry name" value="Nucleoside_phosphorylase_sf"/>
</dbReference>
<dbReference type="Proteomes" id="UP000245288">
    <property type="component" value="Unassembled WGS sequence"/>
</dbReference>
<feature type="domain" description="Nucleoside phosphorylase" evidence="9">
    <location>
        <begin position="25"/>
        <end position="269"/>
    </location>
</feature>
<dbReference type="NCBIfam" id="TIGR01700">
    <property type="entry name" value="PNPH"/>
    <property type="match status" value="1"/>
</dbReference>